<evidence type="ECO:0000313" key="4">
    <source>
        <dbReference type="EMBL" id="MDT0317833.1"/>
    </source>
</evidence>
<organism evidence="4 5">
    <name type="scientific">Streptomyces millisiae</name>
    <dbReference type="NCBI Taxonomy" id="3075542"/>
    <lineage>
        <taxon>Bacteria</taxon>
        <taxon>Bacillati</taxon>
        <taxon>Actinomycetota</taxon>
        <taxon>Actinomycetes</taxon>
        <taxon>Kitasatosporales</taxon>
        <taxon>Streptomycetaceae</taxon>
        <taxon>Streptomyces</taxon>
    </lineage>
</organism>
<proteinExistence type="inferred from homology"/>
<accession>A0ABU2LLA7</accession>
<evidence type="ECO:0000256" key="1">
    <source>
        <dbReference type="ARBA" id="ARBA00022987"/>
    </source>
</evidence>
<comment type="caution">
    <text evidence="4">The sequence shown here is derived from an EMBL/GenBank/DDBJ whole genome shotgun (WGS) entry which is preliminary data.</text>
</comment>
<keyword evidence="5" id="KW-1185">Reference proteome</keyword>
<comment type="subcellular location">
    <subcellularLocation>
        <location evidence="2">Gas vesicle</location>
    </subcellularLocation>
</comment>
<evidence type="ECO:0000256" key="2">
    <source>
        <dbReference type="ARBA" id="ARBA00035108"/>
    </source>
</evidence>
<gene>
    <name evidence="4" type="ORF">RNC47_05675</name>
</gene>
<keyword evidence="1" id="KW-0304">Gas vesicle</keyword>
<protein>
    <submittedName>
        <fullName evidence="4">GvpL/GvpF family gas vesicle protein</fullName>
    </submittedName>
</protein>
<sequence length="277" mass="29809">MRDDTHDDTERDQLWYVYAVTRARGADSVREELRGLDGAPVHALRDGALAAVASPVRAADFAEEPLRAHLEDLGWLERTARGHQRVVDGLLSTGCVLPMRLATVCRDPAGVRRLLTGNRAGLEAAIERLDGCAEWGVKMYAEPSCATPSDSAATNPPASGRDYLRRRWEDARAAEEAARNAAEAAREVHETLTAAAERARLHPPQDPRLSGEPGQNVLNSAYLVPREREREFSALAGRLAGRLTAHRLTLSGPWAPYSFGAAAAGATADAEGSTSGD</sequence>
<evidence type="ECO:0000313" key="5">
    <source>
        <dbReference type="Proteomes" id="UP001183420"/>
    </source>
</evidence>
<name>A0ABU2LLA7_9ACTN</name>
<dbReference type="InterPro" id="IPR009430">
    <property type="entry name" value="GvpL/GvpF"/>
</dbReference>
<dbReference type="RefSeq" id="WP_311596037.1">
    <property type="nucleotide sequence ID" value="NZ_JAVREM010000003.1"/>
</dbReference>
<dbReference type="Pfam" id="PF06386">
    <property type="entry name" value="GvpL_GvpF"/>
    <property type="match status" value="1"/>
</dbReference>
<dbReference type="PANTHER" id="PTHR36852:SF1">
    <property type="entry name" value="PROTEIN GVPL 2"/>
    <property type="match status" value="1"/>
</dbReference>
<dbReference type="Proteomes" id="UP001183420">
    <property type="component" value="Unassembled WGS sequence"/>
</dbReference>
<comment type="similarity">
    <text evidence="3">Belongs to the gas vesicle GvpF/GvpL family.</text>
</comment>
<evidence type="ECO:0000256" key="3">
    <source>
        <dbReference type="ARBA" id="ARBA00035643"/>
    </source>
</evidence>
<dbReference type="PANTHER" id="PTHR36852">
    <property type="entry name" value="PROTEIN GVPL 2"/>
    <property type="match status" value="1"/>
</dbReference>
<dbReference type="EMBL" id="JAVREM010000003">
    <property type="protein sequence ID" value="MDT0317833.1"/>
    <property type="molecule type" value="Genomic_DNA"/>
</dbReference>
<reference evidence="5" key="1">
    <citation type="submission" date="2023-07" db="EMBL/GenBank/DDBJ databases">
        <title>30 novel species of actinomycetes from the DSMZ collection.</title>
        <authorList>
            <person name="Nouioui I."/>
        </authorList>
    </citation>
    <scope>NUCLEOTIDE SEQUENCE [LARGE SCALE GENOMIC DNA]</scope>
    <source>
        <strain evidence="5">DSM 44918</strain>
    </source>
</reference>